<reference evidence="2" key="1">
    <citation type="journal article" date="2021" name="PeerJ">
        <title>Extensive microbial diversity within the chicken gut microbiome revealed by metagenomics and culture.</title>
        <authorList>
            <person name="Gilroy R."/>
            <person name="Ravi A."/>
            <person name="Getino M."/>
            <person name="Pursley I."/>
            <person name="Horton D.L."/>
            <person name="Alikhan N.F."/>
            <person name="Baker D."/>
            <person name="Gharbi K."/>
            <person name="Hall N."/>
            <person name="Watson M."/>
            <person name="Adriaenssens E.M."/>
            <person name="Foster-Nyarko E."/>
            <person name="Jarju S."/>
            <person name="Secka A."/>
            <person name="Antonio M."/>
            <person name="Oren A."/>
            <person name="Chaudhuri R.R."/>
            <person name="La Ragione R."/>
            <person name="Hildebrand F."/>
            <person name="Pallen M.J."/>
        </authorList>
    </citation>
    <scope>NUCLEOTIDE SEQUENCE</scope>
    <source>
        <strain evidence="2">8470</strain>
    </source>
</reference>
<dbReference type="Pfam" id="PF03806">
    <property type="entry name" value="ABG_transport"/>
    <property type="match status" value="1"/>
</dbReference>
<feature type="transmembrane region" description="Helical" evidence="1">
    <location>
        <begin position="182"/>
        <end position="203"/>
    </location>
</feature>
<dbReference type="Proteomes" id="UP000784286">
    <property type="component" value="Unassembled WGS sequence"/>
</dbReference>
<feature type="transmembrane region" description="Helical" evidence="1">
    <location>
        <begin position="100"/>
        <end position="120"/>
    </location>
</feature>
<dbReference type="PANTHER" id="PTHR30282">
    <property type="entry name" value="P-AMINOBENZOYL GLUTAMATE TRANSPORTER"/>
    <property type="match status" value="1"/>
</dbReference>
<keyword evidence="1" id="KW-0812">Transmembrane</keyword>
<gene>
    <name evidence="2" type="ORF">H9928_10200</name>
</gene>
<dbReference type="PANTHER" id="PTHR30282:SF0">
    <property type="entry name" value="P-AMINOBENZOYL-GLUTAMATE TRANSPORT PROTEIN"/>
    <property type="match status" value="1"/>
</dbReference>
<proteinExistence type="predicted"/>
<name>A0A948X890_9BACT</name>
<feature type="transmembrane region" description="Helical" evidence="1">
    <location>
        <begin position="52"/>
        <end position="79"/>
    </location>
</feature>
<reference evidence="2" key="2">
    <citation type="submission" date="2021-04" db="EMBL/GenBank/DDBJ databases">
        <authorList>
            <person name="Gilroy R."/>
        </authorList>
    </citation>
    <scope>NUCLEOTIDE SEQUENCE</scope>
    <source>
        <strain evidence="2">8470</strain>
    </source>
</reference>
<evidence type="ECO:0000313" key="3">
    <source>
        <dbReference type="Proteomes" id="UP000784286"/>
    </source>
</evidence>
<keyword evidence="1" id="KW-1133">Transmembrane helix</keyword>
<evidence type="ECO:0000256" key="1">
    <source>
        <dbReference type="SAM" id="Phobius"/>
    </source>
</evidence>
<protein>
    <submittedName>
        <fullName evidence="2">AbgT family transporter</fullName>
    </submittedName>
</protein>
<organism evidence="2 3">
    <name type="scientific">Candidatus Phocaeicola excrementipullorum</name>
    <dbReference type="NCBI Taxonomy" id="2838731"/>
    <lineage>
        <taxon>Bacteria</taxon>
        <taxon>Pseudomonadati</taxon>
        <taxon>Bacteroidota</taxon>
        <taxon>Bacteroidia</taxon>
        <taxon>Bacteroidales</taxon>
        <taxon>Bacteroidaceae</taxon>
        <taxon>Phocaeicola</taxon>
    </lineage>
</organism>
<dbReference type="AlphaFoldDB" id="A0A948X890"/>
<evidence type="ECO:0000313" key="2">
    <source>
        <dbReference type="EMBL" id="MBU3856903.1"/>
    </source>
</evidence>
<dbReference type="GO" id="GO:1902604">
    <property type="term" value="P:p-aminobenzoyl-glutamate transmembrane transport"/>
    <property type="evidence" value="ECO:0007669"/>
    <property type="project" value="InterPro"/>
</dbReference>
<dbReference type="InterPro" id="IPR004697">
    <property type="entry name" value="AbgT"/>
</dbReference>
<accession>A0A948X890</accession>
<sequence length="230" mass="25562">MNRKSLLHPAACFFLLTVLVAFMSWVGTVYEWEGVKSLFSGEGLRWMLHSAGKLYVCSEVVPVVLVLFLGCGLFFHSGLWRICLKFFRHKASVSHKERHALFVSVSFFLVYFCALAVLAWGPWNLVRSVSGTLSGSSFEEGIWCLISLGIGLASVVYGFSSDTYVSDRDIVRGMAFLFARKASYFVTLYFVLLFFACLDYSGMARAAGVSDDVTEGLCWIVCILLLGRSG</sequence>
<dbReference type="EMBL" id="JAHLFJ010000089">
    <property type="protein sequence ID" value="MBU3856903.1"/>
    <property type="molecule type" value="Genomic_DNA"/>
</dbReference>
<keyword evidence="1" id="KW-0472">Membrane</keyword>
<feature type="transmembrane region" description="Helical" evidence="1">
    <location>
        <begin position="12"/>
        <end position="32"/>
    </location>
</feature>
<dbReference type="GO" id="GO:0015558">
    <property type="term" value="F:secondary active p-aminobenzoyl-glutamate transmembrane transporter activity"/>
    <property type="evidence" value="ECO:0007669"/>
    <property type="project" value="InterPro"/>
</dbReference>
<comment type="caution">
    <text evidence="2">The sequence shown here is derived from an EMBL/GenBank/DDBJ whole genome shotgun (WGS) entry which is preliminary data.</text>
</comment>
<feature type="transmembrane region" description="Helical" evidence="1">
    <location>
        <begin position="140"/>
        <end position="161"/>
    </location>
</feature>